<proteinExistence type="predicted"/>
<evidence type="ECO:0000313" key="1">
    <source>
        <dbReference type="EMBL" id="KAK7797856.1"/>
    </source>
</evidence>
<comment type="caution">
    <text evidence="1">The sequence shown here is derived from an EMBL/GenBank/DDBJ whole genome shotgun (WGS) entry which is preliminary data.</text>
</comment>
<keyword evidence="2" id="KW-1185">Reference proteome</keyword>
<sequence length="74" mass="8423">MRSCDPVFKVSLENMNISHRQETPLMPTTAPKMQRVKVKSLAVDSPVFKCIQVNRAPTIRTHDHINPYMSSPDT</sequence>
<evidence type="ECO:0000313" key="2">
    <source>
        <dbReference type="Proteomes" id="UP001488838"/>
    </source>
</evidence>
<organism evidence="1 2">
    <name type="scientific">Myodes glareolus</name>
    <name type="common">Bank vole</name>
    <name type="synonym">Clethrionomys glareolus</name>
    <dbReference type="NCBI Taxonomy" id="447135"/>
    <lineage>
        <taxon>Eukaryota</taxon>
        <taxon>Metazoa</taxon>
        <taxon>Chordata</taxon>
        <taxon>Craniata</taxon>
        <taxon>Vertebrata</taxon>
        <taxon>Euteleostomi</taxon>
        <taxon>Mammalia</taxon>
        <taxon>Eutheria</taxon>
        <taxon>Euarchontoglires</taxon>
        <taxon>Glires</taxon>
        <taxon>Rodentia</taxon>
        <taxon>Myomorpha</taxon>
        <taxon>Muroidea</taxon>
        <taxon>Cricetidae</taxon>
        <taxon>Arvicolinae</taxon>
        <taxon>Myodes</taxon>
    </lineage>
</organism>
<accession>A0AAW0H8P9</accession>
<protein>
    <submittedName>
        <fullName evidence="1">Uncharacterized protein</fullName>
    </submittedName>
</protein>
<gene>
    <name evidence="1" type="ORF">U0070_010620</name>
</gene>
<dbReference type="AlphaFoldDB" id="A0AAW0H8P9"/>
<dbReference type="EMBL" id="JBBHLL010000765">
    <property type="protein sequence ID" value="KAK7797856.1"/>
    <property type="molecule type" value="Genomic_DNA"/>
</dbReference>
<reference evidence="1 2" key="1">
    <citation type="journal article" date="2023" name="bioRxiv">
        <title>Conserved and derived expression patterns and positive selection on dental genes reveal complex evolutionary context of ever-growing rodent molars.</title>
        <authorList>
            <person name="Calamari Z.T."/>
            <person name="Song A."/>
            <person name="Cohen E."/>
            <person name="Akter M."/>
            <person name="Roy R.D."/>
            <person name="Hallikas O."/>
            <person name="Christensen M.M."/>
            <person name="Li P."/>
            <person name="Marangoni P."/>
            <person name="Jernvall J."/>
            <person name="Klein O.D."/>
        </authorList>
    </citation>
    <scope>NUCLEOTIDE SEQUENCE [LARGE SCALE GENOMIC DNA]</scope>
    <source>
        <strain evidence="1">V071</strain>
    </source>
</reference>
<dbReference type="Proteomes" id="UP001488838">
    <property type="component" value="Unassembled WGS sequence"/>
</dbReference>
<name>A0AAW0H8P9_MYOGA</name>